<feature type="region of interest" description="Disordered" evidence="1">
    <location>
        <begin position="1"/>
        <end position="34"/>
    </location>
</feature>
<name>A0A444UHC9_ACIRT</name>
<evidence type="ECO:0000313" key="3">
    <source>
        <dbReference type="Proteomes" id="UP000289886"/>
    </source>
</evidence>
<gene>
    <name evidence="2" type="ORF">EOD39_13999</name>
</gene>
<evidence type="ECO:0000313" key="2">
    <source>
        <dbReference type="EMBL" id="RXM34580.1"/>
    </source>
</evidence>
<proteinExistence type="predicted"/>
<feature type="compositionally biased region" description="Basic and acidic residues" evidence="1">
    <location>
        <begin position="1"/>
        <end position="10"/>
    </location>
</feature>
<dbReference type="Proteomes" id="UP000289886">
    <property type="component" value="Unassembled WGS sequence"/>
</dbReference>
<reference evidence="2 3" key="1">
    <citation type="submission" date="2019-01" db="EMBL/GenBank/DDBJ databases">
        <title>Draft Genome and Complete Hox-Cluster Characterization of the Sterlet Sturgeon (Acipenser ruthenus).</title>
        <authorList>
            <person name="Wei Q."/>
        </authorList>
    </citation>
    <scope>NUCLEOTIDE SEQUENCE [LARGE SCALE GENOMIC DNA]</scope>
    <source>
        <strain evidence="2">WHYD16114868_AA</strain>
        <tissue evidence="2">Blood</tissue>
    </source>
</reference>
<protein>
    <submittedName>
        <fullName evidence="2">Uncharacterized protein</fullName>
    </submittedName>
</protein>
<dbReference type="EMBL" id="SCEB01214570">
    <property type="protein sequence ID" value="RXM34580.1"/>
    <property type="molecule type" value="Genomic_DNA"/>
</dbReference>
<keyword evidence="3" id="KW-1185">Reference proteome</keyword>
<sequence length="107" mass="11419">MAPKRLREATQEEPEGGATAAAATESTVEASPRRGAATVTDMMTCLRIICDCKTAGRSDWNENPCCRCNVGCNGTDDDVIGMLCTRTTTVEPPRVSLQACSNTLLIH</sequence>
<comment type="caution">
    <text evidence="2">The sequence shown here is derived from an EMBL/GenBank/DDBJ whole genome shotgun (WGS) entry which is preliminary data.</text>
</comment>
<feature type="compositionally biased region" description="Low complexity" evidence="1">
    <location>
        <begin position="16"/>
        <end position="30"/>
    </location>
</feature>
<organism evidence="2 3">
    <name type="scientific">Acipenser ruthenus</name>
    <name type="common">Sterlet sturgeon</name>
    <dbReference type="NCBI Taxonomy" id="7906"/>
    <lineage>
        <taxon>Eukaryota</taxon>
        <taxon>Metazoa</taxon>
        <taxon>Chordata</taxon>
        <taxon>Craniata</taxon>
        <taxon>Vertebrata</taxon>
        <taxon>Euteleostomi</taxon>
        <taxon>Actinopterygii</taxon>
        <taxon>Chondrostei</taxon>
        <taxon>Acipenseriformes</taxon>
        <taxon>Acipenseridae</taxon>
        <taxon>Acipenser</taxon>
    </lineage>
</organism>
<dbReference type="AlphaFoldDB" id="A0A444UHC9"/>
<accession>A0A444UHC9</accession>
<evidence type="ECO:0000256" key="1">
    <source>
        <dbReference type="SAM" id="MobiDB-lite"/>
    </source>
</evidence>